<evidence type="ECO:0000313" key="2">
    <source>
        <dbReference type="EMBL" id="EGT32037.1"/>
    </source>
</evidence>
<dbReference type="InParanoid" id="G0PKD7"/>
<dbReference type="SUPFAM" id="SSF82199">
    <property type="entry name" value="SET domain"/>
    <property type="match status" value="1"/>
</dbReference>
<sequence>MKSREAKFHKTLSNRQILQRHSCERKKKAMSFWKESQQESEETECSPRKTSQKHHYWGICGNVNSRKNNEMSLVNHLCSPNCVTHKVPYEIRERDRIFIKTTEEIKEGNELLLDYQWKNFACLCDTPECVSEQQKRA</sequence>
<evidence type="ECO:0000313" key="3">
    <source>
        <dbReference type="Proteomes" id="UP000008068"/>
    </source>
</evidence>
<organism evidence="3">
    <name type="scientific">Caenorhabditis brenneri</name>
    <name type="common">Nematode worm</name>
    <dbReference type="NCBI Taxonomy" id="135651"/>
    <lineage>
        <taxon>Eukaryota</taxon>
        <taxon>Metazoa</taxon>
        <taxon>Ecdysozoa</taxon>
        <taxon>Nematoda</taxon>
        <taxon>Chromadorea</taxon>
        <taxon>Rhabditida</taxon>
        <taxon>Rhabditina</taxon>
        <taxon>Rhabditomorpha</taxon>
        <taxon>Rhabditoidea</taxon>
        <taxon>Rhabditidae</taxon>
        <taxon>Peloderinae</taxon>
        <taxon>Caenorhabditis</taxon>
    </lineage>
</organism>
<dbReference type="InterPro" id="IPR001214">
    <property type="entry name" value="SET_dom"/>
</dbReference>
<dbReference type="Proteomes" id="UP000008068">
    <property type="component" value="Unassembled WGS sequence"/>
</dbReference>
<dbReference type="HOGENOM" id="CLU_1866901_0_0_1"/>
<keyword evidence="3" id="KW-1185">Reference proteome</keyword>
<name>G0PKD7_CAEBE</name>
<accession>G0PKD7</accession>
<dbReference type="InterPro" id="IPR046341">
    <property type="entry name" value="SET_dom_sf"/>
</dbReference>
<proteinExistence type="predicted"/>
<evidence type="ECO:0000259" key="1">
    <source>
        <dbReference type="Pfam" id="PF00856"/>
    </source>
</evidence>
<reference evidence="3" key="1">
    <citation type="submission" date="2011-07" db="EMBL/GenBank/DDBJ databases">
        <authorList>
            <consortium name="Caenorhabditis brenneri Sequencing and Analysis Consortium"/>
            <person name="Wilson R.K."/>
        </authorList>
    </citation>
    <scope>NUCLEOTIDE SEQUENCE [LARGE SCALE GENOMIC DNA]</scope>
    <source>
        <strain evidence="3">PB2801</strain>
    </source>
</reference>
<dbReference type="EMBL" id="GL380848">
    <property type="protein sequence ID" value="EGT32037.1"/>
    <property type="molecule type" value="Genomic_DNA"/>
</dbReference>
<dbReference type="AlphaFoldDB" id="G0PKD7"/>
<dbReference type="Pfam" id="PF00856">
    <property type="entry name" value="SET"/>
    <property type="match status" value="1"/>
</dbReference>
<dbReference type="OrthoDB" id="422362at2759"/>
<gene>
    <name evidence="2" type="ORF">CAEBREN_00445</name>
</gene>
<dbReference type="Gene3D" id="2.170.270.10">
    <property type="entry name" value="SET domain"/>
    <property type="match status" value="1"/>
</dbReference>
<protein>
    <recommendedName>
        <fullName evidence="1">SET domain-containing protein</fullName>
    </recommendedName>
</protein>
<feature type="domain" description="SET" evidence="1">
    <location>
        <begin position="41"/>
        <end position="116"/>
    </location>
</feature>